<protein>
    <submittedName>
        <fullName evidence="2">Uncharacterized protein</fullName>
    </submittedName>
</protein>
<feature type="compositionally biased region" description="Basic and acidic residues" evidence="1">
    <location>
        <begin position="39"/>
        <end position="54"/>
    </location>
</feature>
<dbReference type="AlphaFoldDB" id="A0A6J4IA68"/>
<feature type="compositionally biased region" description="Basic residues" evidence="1">
    <location>
        <begin position="84"/>
        <end position="104"/>
    </location>
</feature>
<sequence>HRDLAGRAGRPDGHPLPGSAGPGQVGAAGRGVAAAAGPGRDRRPAAVRGGDRGVRGPRRAGQGVRPGGDRRQRGAGDRPGPQQLRRRLRPLRAGRGRLVRRRHAGQPERLGRDQGPLREAGRPADRRGHLLLPRPGGPGRLAAGRGVLQLVAQYRRVRAV</sequence>
<name>A0A6J4IA68_9ACTN</name>
<organism evidence="2">
    <name type="scientific">uncultured Mycobacteriales bacterium</name>
    <dbReference type="NCBI Taxonomy" id="581187"/>
    <lineage>
        <taxon>Bacteria</taxon>
        <taxon>Bacillati</taxon>
        <taxon>Actinomycetota</taxon>
        <taxon>Actinomycetes</taxon>
        <taxon>Mycobacteriales</taxon>
        <taxon>environmental samples</taxon>
    </lineage>
</organism>
<feature type="compositionally biased region" description="Basic and acidic residues" evidence="1">
    <location>
        <begin position="105"/>
        <end position="128"/>
    </location>
</feature>
<feature type="compositionally biased region" description="Basic and acidic residues" evidence="1">
    <location>
        <begin position="1"/>
        <end position="13"/>
    </location>
</feature>
<gene>
    <name evidence="2" type="ORF">AVDCRST_MAG41-1719</name>
</gene>
<feature type="compositionally biased region" description="Gly residues" evidence="1">
    <location>
        <begin position="20"/>
        <end position="29"/>
    </location>
</feature>
<dbReference type="EMBL" id="CADCTP010000160">
    <property type="protein sequence ID" value="CAA9246897.1"/>
    <property type="molecule type" value="Genomic_DNA"/>
</dbReference>
<evidence type="ECO:0000256" key="1">
    <source>
        <dbReference type="SAM" id="MobiDB-lite"/>
    </source>
</evidence>
<feature type="non-terminal residue" evidence="2">
    <location>
        <position position="160"/>
    </location>
</feature>
<feature type="compositionally biased region" description="Basic and acidic residues" evidence="1">
    <location>
        <begin position="67"/>
        <end position="76"/>
    </location>
</feature>
<accession>A0A6J4IA68</accession>
<feature type="region of interest" description="Disordered" evidence="1">
    <location>
        <begin position="1"/>
        <end position="138"/>
    </location>
</feature>
<proteinExistence type="predicted"/>
<feature type="non-terminal residue" evidence="2">
    <location>
        <position position="1"/>
    </location>
</feature>
<evidence type="ECO:0000313" key="2">
    <source>
        <dbReference type="EMBL" id="CAA9246897.1"/>
    </source>
</evidence>
<reference evidence="2" key="1">
    <citation type="submission" date="2020-02" db="EMBL/GenBank/DDBJ databases">
        <authorList>
            <person name="Meier V. D."/>
        </authorList>
    </citation>
    <scope>NUCLEOTIDE SEQUENCE</scope>
    <source>
        <strain evidence="2">AVDCRST_MAG41</strain>
    </source>
</reference>